<evidence type="ECO:0000313" key="3">
    <source>
        <dbReference type="EMBL" id="OWJ86006.1"/>
    </source>
</evidence>
<dbReference type="Proteomes" id="UP000214673">
    <property type="component" value="Unassembled WGS sequence"/>
</dbReference>
<keyword evidence="5" id="KW-1185">Reference proteome</keyword>
<evidence type="ECO:0000256" key="1">
    <source>
        <dbReference type="SAM" id="MobiDB-lite"/>
    </source>
</evidence>
<sequence length="308" mass="33352">MLTGHARTGNLSRQIDRSGPRRQAAFGRAEQLDREQLPSSGYGERMTTSGKTLSVTYGDFSCRIEGYEAPTPVLAQVLDALRQAAEENPTLGTRVVDQADLAAVAKAFPSTDISVSEGVLRLAGPIAEERDRHRPTYGLSAEEIAAFAEPNIGESAKPAAQAERALQDDLSAPLLLLATQRVDIAAPPPPMNLPPLKLMPHELSMTKYPAISADRLKSVLAEIAPASLTERMEAIAAYLMAVEGWKDFTRPALLDALSKSSNAPYPFEEELKSFGVLVREGRFRRLGEGRFAVAEDSAYFDESHSSVA</sequence>
<dbReference type="Proteomes" id="UP000196640">
    <property type="component" value="Unassembled WGS sequence"/>
</dbReference>
<dbReference type="EMBL" id="NIPV01000011">
    <property type="protein sequence ID" value="OWJ78256.1"/>
    <property type="molecule type" value="Genomic_DNA"/>
</dbReference>
<dbReference type="STRING" id="366616.CG51_03875"/>
<feature type="region of interest" description="Disordered" evidence="1">
    <location>
        <begin position="1"/>
        <end position="48"/>
    </location>
</feature>
<gene>
    <name evidence="3" type="ORF">CDV52_02270</name>
    <name evidence="2" type="ORF">CDV53_03315</name>
</gene>
<accession>A0A212AX59</accession>
<protein>
    <submittedName>
        <fullName evidence="3">Uncharacterized protein</fullName>
    </submittedName>
</protein>
<comment type="caution">
    <text evidence="3">The sequence shown here is derived from an EMBL/GenBank/DDBJ whole genome shotgun (WGS) entry which is preliminary data.</text>
</comment>
<organism evidence="3 4">
    <name type="scientific">Haematobacter missouriensis</name>
    <dbReference type="NCBI Taxonomy" id="366616"/>
    <lineage>
        <taxon>Bacteria</taxon>
        <taxon>Pseudomonadati</taxon>
        <taxon>Pseudomonadota</taxon>
        <taxon>Alphaproteobacteria</taxon>
        <taxon>Rhodobacterales</taxon>
        <taxon>Paracoccaceae</taxon>
        <taxon>Haematobacter</taxon>
    </lineage>
</organism>
<evidence type="ECO:0000313" key="5">
    <source>
        <dbReference type="Proteomes" id="UP000214673"/>
    </source>
</evidence>
<dbReference type="AlphaFoldDB" id="A0A212AX59"/>
<proteinExistence type="predicted"/>
<evidence type="ECO:0000313" key="4">
    <source>
        <dbReference type="Proteomes" id="UP000196640"/>
    </source>
</evidence>
<dbReference type="EMBL" id="NIPX01000002">
    <property type="protein sequence ID" value="OWJ86006.1"/>
    <property type="molecule type" value="Genomic_DNA"/>
</dbReference>
<evidence type="ECO:0000313" key="2">
    <source>
        <dbReference type="EMBL" id="OWJ78256.1"/>
    </source>
</evidence>
<reference evidence="4 5" key="1">
    <citation type="submission" date="2016-11" db="EMBL/GenBank/DDBJ databases">
        <title>Comparison of Traditional DNA-DNA Hybridization with In Silico Genomic Analysis.</title>
        <authorList>
            <person name="Nicholson A.C."/>
            <person name="Sammons S."/>
            <person name="Humrighouse B.W."/>
            <person name="Graziano J."/>
            <person name="Lasker B."/>
            <person name="Whitney A.M."/>
            <person name="Mcquiston J.R."/>
        </authorList>
    </citation>
    <scope>NUCLEOTIDE SEQUENCE [LARGE SCALE GENOMIC DNA]</scope>
    <source>
        <strain evidence="2 5">H1892</strain>
        <strain evidence="3 4">H2381</strain>
    </source>
</reference>
<name>A0A212AX59_9RHOB</name>